<evidence type="ECO:0000256" key="4">
    <source>
        <dbReference type="ARBA" id="ARBA00023172"/>
    </source>
</evidence>
<proteinExistence type="inferred from homology"/>
<dbReference type="Gene3D" id="1.10.443.10">
    <property type="entry name" value="Intergrase catalytic core"/>
    <property type="match status" value="1"/>
</dbReference>
<dbReference type="InterPro" id="IPR010998">
    <property type="entry name" value="Integrase_recombinase_N"/>
</dbReference>
<dbReference type="CDD" id="cd00801">
    <property type="entry name" value="INT_P4_C"/>
    <property type="match status" value="1"/>
</dbReference>
<dbReference type="InterPro" id="IPR013762">
    <property type="entry name" value="Integrase-like_cat_sf"/>
</dbReference>
<dbReference type="Pfam" id="PF00589">
    <property type="entry name" value="Phage_integrase"/>
    <property type="match status" value="1"/>
</dbReference>
<dbReference type="EMBL" id="JAFCJH010000017">
    <property type="protein sequence ID" value="MBR0797311.1"/>
    <property type="molecule type" value="Genomic_DNA"/>
</dbReference>
<feature type="region of interest" description="Disordered" evidence="5">
    <location>
        <begin position="81"/>
        <end position="106"/>
    </location>
</feature>
<comment type="similarity">
    <text evidence="1">Belongs to the 'phage' integrase family.</text>
</comment>
<feature type="compositionally biased region" description="Basic and acidic residues" evidence="5">
    <location>
        <begin position="1"/>
        <end position="14"/>
    </location>
</feature>
<feature type="domain" description="Tyr recombinase" evidence="6">
    <location>
        <begin position="234"/>
        <end position="417"/>
    </location>
</feature>
<dbReference type="PANTHER" id="PTHR30629:SF2">
    <property type="entry name" value="PROPHAGE INTEGRASE INTS-RELATED"/>
    <property type="match status" value="1"/>
</dbReference>
<gene>
    <name evidence="7" type="ORF">JQ615_18135</name>
</gene>
<dbReference type="InterPro" id="IPR002104">
    <property type="entry name" value="Integrase_catalytic"/>
</dbReference>
<dbReference type="InterPro" id="IPR053876">
    <property type="entry name" value="Phage_int_M"/>
</dbReference>
<reference evidence="8" key="1">
    <citation type="journal article" date="2021" name="ISME J.">
        <title>Evolutionary origin and ecological implication of a unique nif island in free-living Bradyrhizobium lineages.</title>
        <authorList>
            <person name="Tao J."/>
        </authorList>
    </citation>
    <scope>NUCLEOTIDE SEQUENCE [LARGE SCALE GENOMIC DNA]</scope>
    <source>
        <strain evidence="8">SZCCT0434</strain>
    </source>
</reference>
<sequence length="440" mass="49108">MTKALTDKRLEALEKAPAPATRQEIPDGLLPGLYLIRQPSKAMSWAVRYRAAGKPRKATIGPYPAIGITAARDLGRKALRAAAEGRDPAREKQEAKVEAKRQAAEERRAERDLFENVAIDFIEIYSKPRANKKGRPDAWKETARILGLKADPDDPKKLIEHRGEFIPNWRGRKIQDITKRDVLERLNQIANRDAPIMANRALAAIRKMFNWAVGQDVLHVSPCVGITAPSPEQSRDRILSDEELRLVWNAADAEGWPFGPIIKLLILTGQREAEVAGMRSDEIDAGSRMWNLVAQRTKNNKRHDVPLSDAALEIIETQPTVGGFLFSVDGKRPVTTFSRAKDRIDTAVTKALGPDAKPLPHWTFHDLRRTVVSGMARLKIALPVIEKAINHKSGSFKGVVGVYQHHDFAEEKRAALDAWASFVQTIVSNQDRANVFPIRA</sequence>
<dbReference type="InterPro" id="IPR025166">
    <property type="entry name" value="Integrase_DNA_bind_dom"/>
</dbReference>
<dbReference type="RefSeq" id="WP_212493248.1">
    <property type="nucleotide sequence ID" value="NZ_JAFCJH010000017.1"/>
</dbReference>
<keyword evidence="3" id="KW-0238">DNA-binding</keyword>
<dbReference type="InterPro" id="IPR038488">
    <property type="entry name" value="Integrase_DNA-bd_sf"/>
</dbReference>
<evidence type="ECO:0000256" key="5">
    <source>
        <dbReference type="SAM" id="MobiDB-lite"/>
    </source>
</evidence>
<dbReference type="Pfam" id="PF22022">
    <property type="entry name" value="Phage_int_M"/>
    <property type="match status" value="1"/>
</dbReference>
<keyword evidence="4" id="KW-0233">DNA recombination</keyword>
<protein>
    <submittedName>
        <fullName evidence="7">Tyrosine-type recombinase/integrase</fullName>
    </submittedName>
</protein>
<evidence type="ECO:0000259" key="6">
    <source>
        <dbReference type="PROSITE" id="PS51898"/>
    </source>
</evidence>
<evidence type="ECO:0000256" key="1">
    <source>
        <dbReference type="ARBA" id="ARBA00008857"/>
    </source>
</evidence>
<comment type="caution">
    <text evidence="7">The sequence shown here is derived from an EMBL/GenBank/DDBJ whole genome shotgun (WGS) entry which is preliminary data.</text>
</comment>
<evidence type="ECO:0000256" key="3">
    <source>
        <dbReference type="ARBA" id="ARBA00023125"/>
    </source>
</evidence>
<feature type="region of interest" description="Disordered" evidence="5">
    <location>
        <begin position="1"/>
        <end position="24"/>
    </location>
</feature>
<dbReference type="Proteomes" id="UP001315278">
    <property type="component" value="Unassembled WGS sequence"/>
</dbReference>
<dbReference type="PROSITE" id="PS51898">
    <property type="entry name" value="TYR_RECOMBINASE"/>
    <property type="match status" value="1"/>
</dbReference>
<name>A0ABS5FLR2_9BRAD</name>
<keyword evidence="8" id="KW-1185">Reference proteome</keyword>
<dbReference type="Pfam" id="PF13356">
    <property type="entry name" value="Arm-DNA-bind_3"/>
    <property type="match status" value="1"/>
</dbReference>
<dbReference type="PANTHER" id="PTHR30629">
    <property type="entry name" value="PROPHAGE INTEGRASE"/>
    <property type="match status" value="1"/>
</dbReference>
<accession>A0ABS5FLR2</accession>
<evidence type="ECO:0000313" key="7">
    <source>
        <dbReference type="EMBL" id="MBR0797311.1"/>
    </source>
</evidence>
<evidence type="ECO:0000313" key="8">
    <source>
        <dbReference type="Proteomes" id="UP001315278"/>
    </source>
</evidence>
<feature type="compositionally biased region" description="Basic and acidic residues" evidence="5">
    <location>
        <begin position="83"/>
        <end position="106"/>
    </location>
</feature>
<organism evidence="7 8">
    <name type="scientific">Bradyrhizobium jicamae</name>
    <dbReference type="NCBI Taxonomy" id="280332"/>
    <lineage>
        <taxon>Bacteria</taxon>
        <taxon>Pseudomonadati</taxon>
        <taxon>Pseudomonadota</taxon>
        <taxon>Alphaproteobacteria</taxon>
        <taxon>Hyphomicrobiales</taxon>
        <taxon>Nitrobacteraceae</taxon>
        <taxon>Bradyrhizobium</taxon>
    </lineage>
</organism>
<dbReference type="Gene3D" id="1.10.150.130">
    <property type="match status" value="1"/>
</dbReference>
<dbReference type="Gene3D" id="3.30.160.390">
    <property type="entry name" value="Integrase, DNA-binding domain"/>
    <property type="match status" value="1"/>
</dbReference>
<dbReference type="InterPro" id="IPR011010">
    <property type="entry name" value="DNA_brk_join_enz"/>
</dbReference>
<keyword evidence="2" id="KW-0229">DNA integration</keyword>
<dbReference type="SUPFAM" id="SSF56349">
    <property type="entry name" value="DNA breaking-rejoining enzymes"/>
    <property type="match status" value="1"/>
</dbReference>
<dbReference type="InterPro" id="IPR050808">
    <property type="entry name" value="Phage_Integrase"/>
</dbReference>
<evidence type="ECO:0000256" key="2">
    <source>
        <dbReference type="ARBA" id="ARBA00022908"/>
    </source>
</evidence>